<protein>
    <recommendedName>
        <fullName evidence="6">Orc1-like AAA ATPase domain-containing protein</fullName>
    </recommendedName>
</protein>
<name>A0ABQ6MUR6_9STRA</name>
<evidence type="ECO:0000256" key="2">
    <source>
        <dbReference type="ARBA" id="ARBA00022840"/>
    </source>
</evidence>
<dbReference type="PANTHER" id="PTHR16305">
    <property type="entry name" value="TESTICULAR SOLUBLE ADENYLYL CYCLASE"/>
    <property type="match status" value="1"/>
</dbReference>
<keyword evidence="1" id="KW-0547">Nucleotide-binding</keyword>
<evidence type="ECO:0000256" key="3">
    <source>
        <dbReference type="SAM" id="MobiDB-lite"/>
    </source>
</evidence>
<dbReference type="EMBL" id="BRYB01000562">
    <property type="protein sequence ID" value="GMI32895.1"/>
    <property type="molecule type" value="Genomic_DNA"/>
</dbReference>
<evidence type="ECO:0000256" key="1">
    <source>
        <dbReference type="ARBA" id="ARBA00022741"/>
    </source>
</evidence>
<dbReference type="Proteomes" id="UP001165060">
    <property type="component" value="Unassembled WGS sequence"/>
</dbReference>
<proteinExistence type="predicted"/>
<evidence type="ECO:0000313" key="4">
    <source>
        <dbReference type="EMBL" id="GMI32895.1"/>
    </source>
</evidence>
<feature type="region of interest" description="Disordered" evidence="3">
    <location>
        <begin position="318"/>
        <end position="338"/>
    </location>
</feature>
<dbReference type="PANTHER" id="PTHR16305:SF28">
    <property type="entry name" value="GUANYLATE CYCLASE DOMAIN-CONTAINING PROTEIN"/>
    <property type="match status" value="1"/>
</dbReference>
<keyword evidence="2" id="KW-0067">ATP-binding</keyword>
<dbReference type="InterPro" id="IPR027417">
    <property type="entry name" value="P-loop_NTPase"/>
</dbReference>
<feature type="compositionally biased region" description="Acidic residues" evidence="3">
    <location>
        <begin position="325"/>
        <end position="334"/>
    </location>
</feature>
<evidence type="ECO:0008006" key="6">
    <source>
        <dbReference type="Google" id="ProtNLM"/>
    </source>
</evidence>
<reference evidence="4 5" key="1">
    <citation type="journal article" date="2023" name="Commun. Biol.">
        <title>Genome analysis of Parmales, the sister group of diatoms, reveals the evolutionary specialization of diatoms from phago-mixotrophs to photoautotrophs.</title>
        <authorList>
            <person name="Ban H."/>
            <person name="Sato S."/>
            <person name="Yoshikawa S."/>
            <person name="Yamada K."/>
            <person name="Nakamura Y."/>
            <person name="Ichinomiya M."/>
            <person name="Sato N."/>
            <person name="Blanc-Mathieu R."/>
            <person name="Endo H."/>
            <person name="Kuwata A."/>
            <person name="Ogata H."/>
        </authorList>
    </citation>
    <scope>NUCLEOTIDE SEQUENCE [LARGE SCALE GENOMIC DNA]</scope>
</reference>
<comment type="caution">
    <text evidence="4">The sequence shown here is derived from an EMBL/GenBank/DDBJ whole genome shotgun (WGS) entry which is preliminary data.</text>
</comment>
<gene>
    <name evidence="4" type="ORF">TeGR_g3345</name>
</gene>
<accession>A0ABQ6MUR6</accession>
<sequence length="1212" mass="132252">MADAMSYFAAFMYYLLEDESFADATDIQEDGVRSKSINAISASVGVVSFNISATAASTCIFASSAVDETIAILASVPKNPSDPKVYSTPKLTTTIQSLPDFSHFPPPVQLDLSFHDVTSLVTSEELVNPGIAMPLSFVRRFHNEAELEYANEWLGKGVAPVLVKALTDGDNLSLAHGGCSQSSIIAANFSVAAASNPRSTLGQFRAILDTLAKESGEHGGGIMSSTTSSYGLQIMGFLPVPMTSAAFFVSQLSDRFQRWRRRAGADKKGKRVPQASLSSCAIHFGDILWRAGVGGSAIPYGPEVDELTAQFQLLLGDSKETNDSGGEETSDSDDDQPHASIYCKASVIQEQLELTGESRLIKFTHSAEHPDWVIPHDVFNEALTTVYEDSEMAGRTDTRKALSLSLEELLLVNASSITLLEARAGFGKSMVAATLKIPHVIARASEENESNLHVWIELCASLLRTAENSSGGANVDLLDHLPSSCSTAELHWLNDYLPAKYRVTESMLRAEQNDDSDDDEDGGMDKLLLDDVHASAANVSVKLQLFGNLLHSLALQVAPFVFVIEDLQWLDSSSWKMLVQSEHWTHGLMMVCTTRPVPQHVADHYTSVCKAPATTRVTLGPLDSADLASLARRHLTHVDMGSVSASMMVVDRLVKLSQGFPFLAEELLREAKADFASSMLGSAKAPAEMEDTGSTKERTIAKDPYTPEELRALDEFYSNYKRDAGWELYSSAASQFEASTAFFVWKAVFEGVLSLYQTRKRDNGRGFEKQVVSQEVLLAKLADLIGHDRAKDWHPLLNPLLPFDFPETAETEVLSNMARLELSLDFFYEILENQKEPVLVCLEDAHWQHIAALLEVEAISEQLLKLVESRTGGNLLYIQELVSSLIESGMLKYNDKSVDLKSDVDDLVVPDNVQAVIASRLAGLTTSQQSILQTASVIGRAFTLRMVTEVHPASEMLQNLAGDLKEIVRKRLVERIVGSGGGDDTDGELQFSHKFVQESIYESCLVSNRKQVHKAIAKNLELDQSKQLTLAMYALGAESLGLKFPNTKLAKIGIIVRGLSYMRWMALTGSLYNSDDHASEEEEILAEAVGNSAEIIFRETGDVLGFVSIGLMLLMNTSRPTVKFASQYGSYICPMIGLTSVSEHLTIEVNRLAGQCSGKDAVVASAFLNLTNGMAYGAKGELRQSAGFFAAAAKANLEIRNLNEWGNTTTDS</sequence>
<evidence type="ECO:0000313" key="5">
    <source>
        <dbReference type="Proteomes" id="UP001165060"/>
    </source>
</evidence>
<dbReference type="SUPFAM" id="SSF52540">
    <property type="entry name" value="P-loop containing nucleoside triphosphate hydrolases"/>
    <property type="match status" value="1"/>
</dbReference>
<keyword evidence="5" id="KW-1185">Reference proteome</keyword>
<organism evidence="4 5">
    <name type="scientific">Tetraparma gracilis</name>
    <dbReference type="NCBI Taxonomy" id="2962635"/>
    <lineage>
        <taxon>Eukaryota</taxon>
        <taxon>Sar</taxon>
        <taxon>Stramenopiles</taxon>
        <taxon>Ochrophyta</taxon>
        <taxon>Bolidophyceae</taxon>
        <taxon>Parmales</taxon>
        <taxon>Triparmaceae</taxon>
        <taxon>Tetraparma</taxon>
    </lineage>
</organism>